<dbReference type="OrthoDB" id="408373at2759"/>
<evidence type="ECO:0000313" key="2">
    <source>
        <dbReference type="EMBL" id="PGH27511.1"/>
    </source>
</evidence>
<name>A0A2B7Z2E1_POLH7</name>
<comment type="caution">
    <text evidence="2">The sequence shown here is derived from an EMBL/GenBank/DDBJ whole genome shotgun (WGS) entry which is preliminary data.</text>
</comment>
<dbReference type="AlphaFoldDB" id="A0A2B7Z2E1"/>
<dbReference type="SUPFAM" id="SSF53474">
    <property type="entry name" value="alpha/beta-Hydrolases"/>
    <property type="match status" value="1"/>
</dbReference>
<keyword evidence="3" id="KW-1185">Reference proteome</keyword>
<dbReference type="Proteomes" id="UP000224634">
    <property type="component" value="Unassembled WGS sequence"/>
</dbReference>
<accession>A0A2B7Z2E1</accession>
<reference evidence="2 3" key="1">
    <citation type="submission" date="2017-10" db="EMBL/GenBank/DDBJ databases">
        <title>Comparative genomics in systemic dimorphic fungi from Ajellomycetaceae.</title>
        <authorList>
            <person name="Munoz J.F."/>
            <person name="Mcewen J.G."/>
            <person name="Clay O.K."/>
            <person name="Cuomo C.A."/>
        </authorList>
    </citation>
    <scope>NUCLEOTIDE SEQUENCE [LARGE SCALE GENOMIC DNA]</scope>
    <source>
        <strain evidence="2 3">UAMH7299</strain>
    </source>
</reference>
<dbReference type="EMBL" id="PDNA01000006">
    <property type="protein sequence ID" value="PGH27511.1"/>
    <property type="molecule type" value="Genomic_DNA"/>
</dbReference>
<evidence type="ECO:0000259" key="1">
    <source>
        <dbReference type="Pfam" id="PF12697"/>
    </source>
</evidence>
<protein>
    <recommendedName>
        <fullName evidence="1">AB hydrolase-1 domain-containing protein</fullName>
    </recommendedName>
</protein>
<feature type="domain" description="AB hydrolase-1" evidence="1">
    <location>
        <begin position="10"/>
        <end position="245"/>
    </location>
</feature>
<evidence type="ECO:0000313" key="3">
    <source>
        <dbReference type="Proteomes" id="UP000224634"/>
    </source>
</evidence>
<organism evidence="2 3">
    <name type="scientific">Polytolypa hystricis (strain UAMH7299)</name>
    <dbReference type="NCBI Taxonomy" id="1447883"/>
    <lineage>
        <taxon>Eukaryota</taxon>
        <taxon>Fungi</taxon>
        <taxon>Dikarya</taxon>
        <taxon>Ascomycota</taxon>
        <taxon>Pezizomycotina</taxon>
        <taxon>Eurotiomycetes</taxon>
        <taxon>Eurotiomycetidae</taxon>
        <taxon>Onygenales</taxon>
        <taxon>Onygenales incertae sedis</taxon>
        <taxon>Polytolypa</taxon>
    </lineage>
</organism>
<dbReference type="InterPro" id="IPR000073">
    <property type="entry name" value="AB_hydrolase_1"/>
</dbReference>
<proteinExistence type="predicted"/>
<dbReference type="STRING" id="1447883.A0A2B7Z2E1"/>
<dbReference type="Pfam" id="PF12697">
    <property type="entry name" value="Abhydrolase_6"/>
    <property type="match status" value="1"/>
</dbReference>
<dbReference type="InterPro" id="IPR029058">
    <property type="entry name" value="AB_hydrolase_fold"/>
</dbReference>
<sequence>MANTENRPVFLLIHGAWHTPAFYAPFCKTLEAQGYEAVCPYLPTCNGDVPPTKCLVDDVSLIRETVLSLIAAGKSIVAIMHSYGGIVGTEALHSLGVKEQAQASKKGSVKHLVYVSAFVPTKGKSFLDLSGGNCPEWIDSRPEENLLLVPDPAAVLYNDLPADEAASWAAQLLPFPRSAQIAPISQIAYSNIPATFVVCENDAAVPPWVQKLMLKGPAEEGIEFAVESIQSSHSPFLSMPDKLAKLVIKIGSK</sequence>
<dbReference type="PANTHER" id="PTHR37017:SF11">
    <property type="entry name" value="ESTERASE_LIPASE_THIOESTERASE DOMAIN-CONTAINING PROTEIN"/>
    <property type="match status" value="1"/>
</dbReference>
<dbReference type="Gene3D" id="3.40.50.1820">
    <property type="entry name" value="alpha/beta hydrolase"/>
    <property type="match status" value="1"/>
</dbReference>
<dbReference type="InterPro" id="IPR052897">
    <property type="entry name" value="Sec-Metab_Biosynth_Hydrolase"/>
</dbReference>
<gene>
    <name evidence="2" type="ORF">AJ80_00752</name>
</gene>
<dbReference type="PANTHER" id="PTHR37017">
    <property type="entry name" value="AB HYDROLASE-1 DOMAIN-CONTAINING PROTEIN-RELATED"/>
    <property type="match status" value="1"/>
</dbReference>